<feature type="transmembrane region" description="Helical" evidence="6">
    <location>
        <begin position="153"/>
        <end position="174"/>
    </location>
</feature>
<sequence>MSQHGRHEGRASAHSFTSTVQTESTKPPPIPLGRFWILCVGVCLGLFLSMVDTSIVATCLYAIGTEFRDLNNVNWVALSYTLAYMGFSVVFSRISDITGRRDAFVVAYLVFVAFSLACGGPIGAASLATFVFSWPNRRHLPHHERHSWKQLDWPGAFLTVAAAVLVVFSFQNAGQTPGAASHGNSWGSAVFIAPLVVGVVCWGALMLWEYGVEYRLSRRFIPVLPLGIFRSVVYTSGVINTLLLGLPYLLLIYIVPLRIQIVGGKSALLAGVMLLPMLVAVALGSVVSGAVNSKTPVITETLLAGSCLMVLGCGLLTTLSTQELDGAKLLGFIALCGMGFGLTVSSSAMIASIKVAPKHYAPAQGILAQLRIFGGSLGIAASTAILRTKTQGGLLPVGKRESQAPGSQSQSVKMAFAEAFRTDMMVATAVSGAAVILALVAYWLRRNSQSEPEGPRTSPERRTGDENE</sequence>
<evidence type="ECO:0008006" key="9">
    <source>
        <dbReference type="Google" id="ProtNLM"/>
    </source>
</evidence>
<keyword evidence="8" id="KW-1185">Reference proteome</keyword>
<dbReference type="PANTHER" id="PTHR23501">
    <property type="entry name" value="MAJOR FACILITATOR SUPERFAMILY"/>
    <property type="match status" value="1"/>
</dbReference>
<feature type="transmembrane region" description="Helical" evidence="6">
    <location>
        <begin position="35"/>
        <end position="63"/>
    </location>
</feature>
<keyword evidence="3 6" id="KW-1133">Transmembrane helix</keyword>
<feature type="region of interest" description="Disordered" evidence="5">
    <location>
        <begin position="448"/>
        <end position="468"/>
    </location>
</feature>
<evidence type="ECO:0000256" key="6">
    <source>
        <dbReference type="SAM" id="Phobius"/>
    </source>
</evidence>
<evidence type="ECO:0000256" key="2">
    <source>
        <dbReference type="ARBA" id="ARBA00022692"/>
    </source>
</evidence>
<gene>
    <name evidence="7" type="ORF">MHUMG1_03093</name>
</gene>
<feature type="transmembrane region" description="Helical" evidence="6">
    <location>
        <begin position="186"/>
        <end position="208"/>
    </location>
</feature>
<feature type="compositionally biased region" description="Basic and acidic residues" evidence="5">
    <location>
        <begin position="1"/>
        <end position="11"/>
    </location>
</feature>
<dbReference type="GO" id="GO:0005886">
    <property type="term" value="C:plasma membrane"/>
    <property type="evidence" value="ECO:0007669"/>
    <property type="project" value="TreeGrafter"/>
</dbReference>
<evidence type="ECO:0000313" key="8">
    <source>
        <dbReference type="Proteomes" id="UP000764110"/>
    </source>
</evidence>
<dbReference type="PANTHER" id="PTHR23501:SF43">
    <property type="entry name" value="MULTIDRUG TRANSPORTER, PUTATIVE (AFU_ORTHOLOGUE AFUA_6G03040)-RELATED"/>
    <property type="match status" value="1"/>
</dbReference>
<dbReference type="SUPFAM" id="SSF103473">
    <property type="entry name" value="MFS general substrate transporter"/>
    <property type="match status" value="1"/>
</dbReference>
<reference evidence="7 8" key="1">
    <citation type="submission" date="2020-07" db="EMBL/GenBank/DDBJ databases">
        <title>Metarhizium humberi genome.</title>
        <authorList>
            <person name="Lysoe E."/>
        </authorList>
    </citation>
    <scope>NUCLEOTIDE SEQUENCE [LARGE SCALE GENOMIC DNA]</scope>
    <source>
        <strain evidence="7 8">ESALQ1638</strain>
    </source>
</reference>
<keyword evidence="2 6" id="KW-0812">Transmembrane</keyword>
<feature type="compositionally biased region" description="Polar residues" evidence="5">
    <location>
        <begin position="14"/>
        <end position="25"/>
    </location>
</feature>
<comment type="subcellular location">
    <subcellularLocation>
        <location evidence="1">Membrane</location>
        <topology evidence="1">Multi-pass membrane protein</topology>
    </subcellularLocation>
</comment>
<protein>
    <recommendedName>
        <fullName evidence="9">Major facilitator superfamily domain, general substrate transporter</fullName>
    </recommendedName>
</protein>
<organism evidence="7 8">
    <name type="scientific">Metarhizium humberi</name>
    <dbReference type="NCBI Taxonomy" id="2596975"/>
    <lineage>
        <taxon>Eukaryota</taxon>
        <taxon>Fungi</taxon>
        <taxon>Dikarya</taxon>
        <taxon>Ascomycota</taxon>
        <taxon>Pezizomycotina</taxon>
        <taxon>Sordariomycetes</taxon>
        <taxon>Hypocreomycetidae</taxon>
        <taxon>Hypocreales</taxon>
        <taxon>Clavicipitaceae</taxon>
        <taxon>Metarhizium</taxon>
    </lineage>
</organism>
<evidence type="ECO:0000313" key="7">
    <source>
        <dbReference type="EMBL" id="KAH0598979.1"/>
    </source>
</evidence>
<dbReference type="AlphaFoldDB" id="A0A9P8S8U8"/>
<comment type="caution">
    <text evidence="7">The sequence shown here is derived from an EMBL/GenBank/DDBJ whole genome shotgun (WGS) entry which is preliminary data.</text>
</comment>
<feature type="region of interest" description="Disordered" evidence="5">
    <location>
        <begin position="1"/>
        <end position="26"/>
    </location>
</feature>
<proteinExistence type="predicted"/>
<evidence type="ECO:0000256" key="1">
    <source>
        <dbReference type="ARBA" id="ARBA00004141"/>
    </source>
</evidence>
<feature type="transmembrane region" description="Helical" evidence="6">
    <location>
        <begin position="106"/>
        <end position="133"/>
    </location>
</feature>
<feature type="transmembrane region" description="Helical" evidence="6">
    <location>
        <begin position="75"/>
        <end position="94"/>
    </location>
</feature>
<evidence type="ECO:0000256" key="5">
    <source>
        <dbReference type="SAM" id="MobiDB-lite"/>
    </source>
</evidence>
<accession>A0A9P8S8U8</accession>
<name>A0A9P8S8U8_9HYPO</name>
<dbReference type="Proteomes" id="UP000764110">
    <property type="component" value="Unassembled WGS sequence"/>
</dbReference>
<feature type="transmembrane region" description="Helical" evidence="6">
    <location>
        <begin position="297"/>
        <end position="317"/>
    </location>
</feature>
<feature type="transmembrane region" description="Helical" evidence="6">
    <location>
        <begin position="329"/>
        <end position="353"/>
    </location>
</feature>
<feature type="transmembrane region" description="Helical" evidence="6">
    <location>
        <begin position="228"/>
        <end position="255"/>
    </location>
</feature>
<keyword evidence="4 6" id="KW-0472">Membrane</keyword>
<dbReference type="GO" id="GO:0022857">
    <property type="term" value="F:transmembrane transporter activity"/>
    <property type="evidence" value="ECO:0007669"/>
    <property type="project" value="TreeGrafter"/>
</dbReference>
<evidence type="ECO:0000256" key="3">
    <source>
        <dbReference type="ARBA" id="ARBA00022989"/>
    </source>
</evidence>
<dbReference type="InterPro" id="IPR036259">
    <property type="entry name" value="MFS_trans_sf"/>
</dbReference>
<feature type="compositionally biased region" description="Basic and acidic residues" evidence="5">
    <location>
        <begin position="458"/>
        <end position="468"/>
    </location>
</feature>
<feature type="transmembrane region" description="Helical" evidence="6">
    <location>
        <begin position="267"/>
        <end position="291"/>
    </location>
</feature>
<dbReference type="Gene3D" id="1.20.1250.20">
    <property type="entry name" value="MFS general substrate transporter like domains"/>
    <property type="match status" value="2"/>
</dbReference>
<feature type="transmembrane region" description="Helical" evidence="6">
    <location>
        <begin position="424"/>
        <end position="444"/>
    </location>
</feature>
<dbReference type="EMBL" id="JACEFI010000004">
    <property type="protein sequence ID" value="KAH0598979.1"/>
    <property type="molecule type" value="Genomic_DNA"/>
</dbReference>
<evidence type="ECO:0000256" key="4">
    <source>
        <dbReference type="ARBA" id="ARBA00023136"/>
    </source>
</evidence>